<gene>
    <name evidence="2" type="ORF">BKD09_28870</name>
</gene>
<dbReference type="InterPro" id="IPR032710">
    <property type="entry name" value="NTF2-like_dom_sf"/>
</dbReference>
<sequence>MQAPSMPVLERAVTSPKDIVLNAWKTFSSRDAGRIAALFTDDAEWIAPKGNATAVALDHTDHMVGAQAIARFIAQEMHRMFSEVDIAFRGVYADGDVVIVEERMRATLAGGKPYENDYCFVFTVAGDRIREVREYMDTRKGWRMVFGEEA</sequence>
<proteinExistence type="predicted"/>
<organism evidence="2 3">
    <name type="scientific">Bradyrhizobium japonicum</name>
    <dbReference type="NCBI Taxonomy" id="375"/>
    <lineage>
        <taxon>Bacteria</taxon>
        <taxon>Pseudomonadati</taxon>
        <taxon>Pseudomonadota</taxon>
        <taxon>Alphaproteobacteria</taxon>
        <taxon>Hyphomicrobiales</taxon>
        <taxon>Nitrobacteraceae</taxon>
        <taxon>Bradyrhizobium</taxon>
    </lineage>
</organism>
<feature type="domain" description="SnoaL-like" evidence="1">
    <location>
        <begin position="25"/>
        <end position="131"/>
    </location>
</feature>
<dbReference type="Gene3D" id="3.10.450.50">
    <property type="match status" value="1"/>
</dbReference>
<dbReference type="InterPro" id="IPR037401">
    <property type="entry name" value="SnoaL-like"/>
</dbReference>
<dbReference type="OrthoDB" id="1450423at2"/>
<dbReference type="GO" id="GO:0016853">
    <property type="term" value="F:isomerase activity"/>
    <property type="evidence" value="ECO:0007669"/>
    <property type="project" value="UniProtKB-KW"/>
</dbReference>
<dbReference type="PANTHER" id="PTHR41252:SF1">
    <property type="entry name" value="BLR2505 PROTEIN"/>
    <property type="match status" value="1"/>
</dbReference>
<protein>
    <submittedName>
        <fullName evidence="2">Ketosteroid isomerase</fullName>
    </submittedName>
</protein>
<name>A0A1L3FGC3_BRAJP</name>
<accession>A0A1L3FGC3</accession>
<dbReference type="SUPFAM" id="SSF54427">
    <property type="entry name" value="NTF2-like"/>
    <property type="match status" value="1"/>
</dbReference>
<evidence type="ECO:0000259" key="1">
    <source>
        <dbReference type="Pfam" id="PF12680"/>
    </source>
</evidence>
<dbReference type="Proteomes" id="UP000181962">
    <property type="component" value="Chromosome"/>
</dbReference>
<evidence type="ECO:0000313" key="2">
    <source>
        <dbReference type="EMBL" id="APG12354.1"/>
    </source>
</evidence>
<dbReference type="EMBL" id="CP017637">
    <property type="protein sequence ID" value="APG12354.1"/>
    <property type="molecule type" value="Genomic_DNA"/>
</dbReference>
<keyword evidence="2" id="KW-0413">Isomerase</keyword>
<evidence type="ECO:0000313" key="3">
    <source>
        <dbReference type="Proteomes" id="UP000181962"/>
    </source>
</evidence>
<dbReference type="Pfam" id="PF12680">
    <property type="entry name" value="SnoaL_2"/>
    <property type="match status" value="1"/>
</dbReference>
<dbReference type="PANTHER" id="PTHR41252">
    <property type="entry name" value="BLR2505 PROTEIN"/>
    <property type="match status" value="1"/>
</dbReference>
<reference evidence="2 3" key="1">
    <citation type="submission" date="2016-11" db="EMBL/GenBank/DDBJ databases">
        <title>Complete Genome Sequence of Bradyrhizobium sp. strain J5, an isolated from soybean nodule in Hokkaido.</title>
        <authorList>
            <person name="Kanehara K."/>
        </authorList>
    </citation>
    <scope>NUCLEOTIDE SEQUENCE [LARGE SCALE GENOMIC DNA]</scope>
    <source>
        <strain evidence="2 3">J5</strain>
    </source>
</reference>
<dbReference type="AlphaFoldDB" id="A0A1L3FGC3"/>